<protein>
    <submittedName>
        <fullName evidence="5">Threonine/serine dehydratase</fullName>
    </submittedName>
</protein>
<comment type="cofactor">
    <cofactor evidence="1">
        <name>pyridoxal 5'-phosphate</name>
        <dbReference type="ChEBI" id="CHEBI:597326"/>
    </cofactor>
</comment>
<sequence length="313" mass="32761">MAIRTPLSLDRIEAAAHLVDPAFRDTPQFADESLSRRLGRETFLKIETLNPIRSFKGRGADFLLRQTGETRAIVCASAGNFGQAVAYTARQRGLTVRVFAAAGANRAKIARMRELGARVVVGGDDFDGAKQAALDYARGRADCVFVEDGHEPLLAEGAGTIGVELSSLRLDTLLVPVGNGALVSGVGAWLKADSPETRIVGVCAAGAPAMAHSWRSGRPVSTSAVRTIADGLAVRVPVPAAVAWMTEVVDDMVLVDDAQILAALRMLRDELGMIVEPAAAVGVAALAHHQIPGARVGTVLTGANFAPDLLAAL</sequence>
<keyword evidence="2" id="KW-0663">Pyridoxal phosphate</keyword>
<evidence type="ECO:0000313" key="5">
    <source>
        <dbReference type="EMBL" id="MFC7327618.1"/>
    </source>
</evidence>
<dbReference type="InterPro" id="IPR036052">
    <property type="entry name" value="TrpB-like_PALP_sf"/>
</dbReference>
<keyword evidence="6" id="KW-1185">Reference proteome</keyword>
<feature type="domain" description="Tryptophan synthase beta chain-like PALP" evidence="4">
    <location>
        <begin position="20"/>
        <end position="302"/>
    </location>
</feature>
<evidence type="ECO:0000256" key="3">
    <source>
        <dbReference type="ARBA" id="ARBA00023239"/>
    </source>
</evidence>
<keyword evidence="3" id="KW-0456">Lyase</keyword>
<name>A0ABW2KCD6_9ACTN</name>
<organism evidence="5 6">
    <name type="scientific">Marinactinospora rubrisoli</name>
    <dbReference type="NCBI Taxonomy" id="2715399"/>
    <lineage>
        <taxon>Bacteria</taxon>
        <taxon>Bacillati</taxon>
        <taxon>Actinomycetota</taxon>
        <taxon>Actinomycetes</taxon>
        <taxon>Streptosporangiales</taxon>
        <taxon>Nocardiopsidaceae</taxon>
        <taxon>Marinactinospora</taxon>
    </lineage>
</organism>
<evidence type="ECO:0000256" key="1">
    <source>
        <dbReference type="ARBA" id="ARBA00001933"/>
    </source>
</evidence>
<proteinExistence type="predicted"/>
<evidence type="ECO:0000313" key="6">
    <source>
        <dbReference type="Proteomes" id="UP001596540"/>
    </source>
</evidence>
<dbReference type="InterPro" id="IPR001926">
    <property type="entry name" value="TrpB-like_PALP"/>
</dbReference>
<reference evidence="6" key="1">
    <citation type="journal article" date="2019" name="Int. J. Syst. Evol. Microbiol.">
        <title>The Global Catalogue of Microorganisms (GCM) 10K type strain sequencing project: providing services to taxonomists for standard genome sequencing and annotation.</title>
        <authorList>
            <consortium name="The Broad Institute Genomics Platform"/>
            <consortium name="The Broad Institute Genome Sequencing Center for Infectious Disease"/>
            <person name="Wu L."/>
            <person name="Ma J."/>
        </authorList>
    </citation>
    <scope>NUCLEOTIDE SEQUENCE [LARGE SCALE GENOMIC DNA]</scope>
    <source>
        <strain evidence="6">CGMCC 4.7382</strain>
    </source>
</reference>
<dbReference type="RefSeq" id="WP_379870012.1">
    <property type="nucleotide sequence ID" value="NZ_JBHTBH010000003.1"/>
</dbReference>
<dbReference type="Pfam" id="PF00291">
    <property type="entry name" value="PALP"/>
    <property type="match status" value="1"/>
</dbReference>
<gene>
    <name evidence="5" type="ORF">ACFQRF_07665</name>
</gene>
<dbReference type="Proteomes" id="UP001596540">
    <property type="component" value="Unassembled WGS sequence"/>
</dbReference>
<comment type="caution">
    <text evidence="5">The sequence shown here is derived from an EMBL/GenBank/DDBJ whole genome shotgun (WGS) entry which is preliminary data.</text>
</comment>
<dbReference type="Gene3D" id="3.40.50.1100">
    <property type="match status" value="2"/>
</dbReference>
<evidence type="ECO:0000259" key="4">
    <source>
        <dbReference type="Pfam" id="PF00291"/>
    </source>
</evidence>
<dbReference type="EMBL" id="JBHTBH010000003">
    <property type="protein sequence ID" value="MFC7327618.1"/>
    <property type="molecule type" value="Genomic_DNA"/>
</dbReference>
<evidence type="ECO:0000256" key="2">
    <source>
        <dbReference type="ARBA" id="ARBA00022898"/>
    </source>
</evidence>
<dbReference type="PANTHER" id="PTHR48078:SF17">
    <property type="entry name" value="THREONINE DEHYDRATASE"/>
    <property type="match status" value="1"/>
</dbReference>
<dbReference type="InterPro" id="IPR050147">
    <property type="entry name" value="Ser/Thr_Dehydratase"/>
</dbReference>
<dbReference type="SUPFAM" id="SSF53686">
    <property type="entry name" value="Tryptophan synthase beta subunit-like PLP-dependent enzymes"/>
    <property type="match status" value="1"/>
</dbReference>
<dbReference type="PANTHER" id="PTHR48078">
    <property type="entry name" value="THREONINE DEHYDRATASE, MITOCHONDRIAL-RELATED"/>
    <property type="match status" value="1"/>
</dbReference>
<accession>A0ABW2KCD6</accession>